<keyword evidence="6" id="KW-1185">Reference proteome</keyword>
<feature type="domain" description="HTH araC/xylS-type" evidence="4">
    <location>
        <begin position="217"/>
        <end position="315"/>
    </location>
</feature>
<protein>
    <submittedName>
        <fullName evidence="5">DJ-1/PfpI family protein</fullName>
    </submittedName>
</protein>
<feature type="region of interest" description="Disordered" evidence="3">
    <location>
        <begin position="310"/>
        <end position="334"/>
    </location>
</feature>
<dbReference type="InterPro" id="IPR052158">
    <property type="entry name" value="INH-QAR"/>
</dbReference>
<evidence type="ECO:0000256" key="3">
    <source>
        <dbReference type="SAM" id="MobiDB-lite"/>
    </source>
</evidence>
<dbReference type="Gene3D" id="1.10.10.60">
    <property type="entry name" value="Homeodomain-like"/>
    <property type="match status" value="1"/>
</dbReference>
<dbReference type="SUPFAM" id="SSF46689">
    <property type="entry name" value="Homeodomain-like"/>
    <property type="match status" value="1"/>
</dbReference>
<dbReference type="Proteomes" id="UP001183176">
    <property type="component" value="Unassembled WGS sequence"/>
</dbReference>
<reference evidence="6" key="1">
    <citation type="submission" date="2023-07" db="EMBL/GenBank/DDBJ databases">
        <title>30 novel species of actinomycetes from the DSMZ collection.</title>
        <authorList>
            <person name="Nouioui I."/>
        </authorList>
    </citation>
    <scope>NUCLEOTIDE SEQUENCE [LARGE SCALE GENOMIC DNA]</scope>
    <source>
        <strain evidence="6">DSM 44399</strain>
    </source>
</reference>
<gene>
    <name evidence="5" type="ORF">RM423_18360</name>
</gene>
<dbReference type="InterPro" id="IPR029062">
    <property type="entry name" value="Class_I_gatase-like"/>
</dbReference>
<name>A0ABU2JEC1_9ACTN</name>
<sequence length="334" mass="35583">MTASSGGVHRVAVLALPDVVAFDLSIPAQVFGHRDERGRYEVLVCSAKGRVVPTTTGFSITAGGDLDDVVAADTIVVPGYWPPVDPGPRVTSALRTAAERGARVASVCIGAFALAAAGLLDERDATTHWQHARELATRHPRVRVDPDVLFVDEGRVLTSAGVAAGIDLCLHMYAIDHGAQAATAVSQRMVAALHRPGGQAQFIRRPLPPQGQDDTIAQVCTWAVSQLHEPLSVDALARQALMSRRTFARRFTAETGLTPLRWLLAQRVLEARRLLEATDLPGEEVARRSGLGSADNLRLHLARDASATPTSYRAAYRGRSPGPPGSNVNGSDGH</sequence>
<dbReference type="Gene3D" id="3.40.50.880">
    <property type="match status" value="1"/>
</dbReference>
<dbReference type="SMART" id="SM00342">
    <property type="entry name" value="HTH_ARAC"/>
    <property type="match status" value="1"/>
</dbReference>
<evidence type="ECO:0000313" key="5">
    <source>
        <dbReference type="EMBL" id="MDT0263350.1"/>
    </source>
</evidence>
<accession>A0ABU2JEC1</accession>
<dbReference type="Pfam" id="PF12833">
    <property type="entry name" value="HTH_18"/>
    <property type="match status" value="1"/>
</dbReference>
<dbReference type="CDD" id="cd03137">
    <property type="entry name" value="GATase1_AraC_1"/>
    <property type="match status" value="1"/>
</dbReference>
<dbReference type="InterPro" id="IPR018060">
    <property type="entry name" value="HTH_AraC"/>
</dbReference>
<proteinExistence type="predicted"/>
<evidence type="ECO:0000256" key="2">
    <source>
        <dbReference type="ARBA" id="ARBA00023163"/>
    </source>
</evidence>
<dbReference type="SUPFAM" id="SSF52317">
    <property type="entry name" value="Class I glutamine amidotransferase-like"/>
    <property type="match status" value="1"/>
</dbReference>
<dbReference type="InterPro" id="IPR002818">
    <property type="entry name" value="DJ-1/PfpI"/>
</dbReference>
<dbReference type="Pfam" id="PF01965">
    <property type="entry name" value="DJ-1_PfpI"/>
    <property type="match status" value="1"/>
</dbReference>
<dbReference type="EMBL" id="JAVREH010000036">
    <property type="protein sequence ID" value="MDT0263350.1"/>
    <property type="molecule type" value="Genomic_DNA"/>
</dbReference>
<dbReference type="PROSITE" id="PS01124">
    <property type="entry name" value="HTH_ARAC_FAMILY_2"/>
    <property type="match status" value="1"/>
</dbReference>
<dbReference type="RefSeq" id="WP_311424498.1">
    <property type="nucleotide sequence ID" value="NZ_JAVREH010000036.1"/>
</dbReference>
<keyword evidence="1" id="KW-0805">Transcription regulation</keyword>
<evidence type="ECO:0000256" key="1">
    <source>
        <dbReference type="ARBA" id="ARBA00023015"/>
    </source>
</evidence>
<dbReference type="PANTHER" id="PTHR43130">
    <property type="entry name" value="ARAC-FAMILY TRANSCRIPTIONAL REGULATOR"/>
    <property type="match status" value="1"/>
</dbReference>
<comment type="caution">
    <text evidence="5">The sequence shown here is derived from an EMBL/GenBank/DDBJ whole genome shotgun (WGS) entry which is preliminary data.</text>
</comment>
<keyword evidence="2" id="KW-0804">Transcription</keyword>
<organism evidence="5 6">
    <name type="scientific">Jatrophihabitans lederbergiae</name>
    <dbReference type="NCBI Taxonomy" id="3075547"/>
    <lineage>
        <taxon>Bacteria</taxon>
        <taxon>Bacillati</taxon>
        <taxon>Actinomycetota</taxon>
        <taxon>Actinomycetes</taxon>
        <taxon>Jatrophihabitantales</taxon>
        <taxon>Jatrophihabitantaceae</taxon>
        <taxon>Jatrophihabitans</taxon>
    </lineage>
</organism>
<evidence type="ECO:0000259" key="4">
    <source>
        <dbReference type="PROSITE" id="PS01124"/>
    </source>
</evidence>
<dbReference type="PANTHER" id="PTHR43130:SF3">
    <property type="entry name" value="HTH-TYPE TRANSCRIPTIONAL REGULATOR RV1931C"/>
    <property type="match status" value="1"/>
</dbReference>
<evidence type="ECO:0000313" key="6">
    <source>
        <dbReference type="Proteomes" id="UP001183176"/>
    </source>
</evidence>
<dbReference type="InterPro" id="IPR009057">
    <property type="entry name" value="Homeodomain-like_sf"/>
</dbReference>